<reference evidence="5 6" key="1">
    <citation type="journal article" date="2007" name="Nature">
        <title>Genome of the marsupial Monodelphis domestica reveals innovation in non-coding sequences.</title>
        <authorList>
            <person name="Mikkelsen T.S."/>
            <person name="Wakefield M.J."/>
            <person name="Aken B."/>
            <person name="Amemiya C.T."/>
            <person name="Chang J.L."/>
            <person name="Duke S."/>
            <person name="Garber M."/>
            <person name="Gentles A.J."/>
            <person name="Goodstadt L."/>
            <person name="Heger A."/>
            <person name="Jurka J."/>
            <person name="Kamal M."/>
            <person name="Mauceli E."/>
            <person name="Searle S.M."/>
            <person name="Sharpe T."/>
            <person name="Baker M.L."/>
            <person name="Batzer M.A."/>
            <person name="Benos P.V."/>
            <person name="Belov K."/>
            <person name="Clamp M."/>
            <person name="Cook A."/>
            <person name="Cuff J."/>
            <person name="Das R."/>
            <person name="Davidow L."/>
            <person name="Deakin J.E."/>
            <person name="Fazzari M.J."/>
            <person name="Glass J.L."/>
            <person name="Grabherr M."/>
            <person name="Greally J.M."/>
            <person name="Gu W."/>
            <person name="Hore T.A."/>
            <person name="Huttley G.A."/>
            <person name="Kleber M."/>
            <person name="Jirtle R.L."/>
            <person name="Koina E."/>
            <person name="Lee J.T."/>
            <person name="Mahony S."/>
            <person name="Marra M.A."/>
            <person name="Miller R.D."/>
            <person name="Nicholls R.D."/>
            <person name="Oda M."/>
            <person name="Papenfuss A.T."/>
            <person name="Parra Z.E."/>
            <person name="Pollock D.D."/>
            <person name="Ray D.A."/>
            <person name="Schein J.E."/>
            <person name="Speed T.P."/>
            <person name="Thompson K."/>
            <person name="VandeBerg J.L."/>
            <person name="Wade C.M."/>
            <person name="Walker J.A."/>
            <person name="Waters P.D."/>
            <person name="Webber C."/>
            <person name="Weidman J.R."/>
            <person name="Xie X."/>
            <person name="Zody M.C."/>
            <person name="Baldwin J."/>
            <person name="Abdouelleil A."/>
            <person name="Abdulkadir J."/>
            <person name="Abebe A."/>
            <person name="Abera B."/>
            <person name="Abreu J."/>
            <person name="Acer S.C."/>
            <person name="Aftuck L."/>
            <person name="Alexander A."/>
            <person name="An P."/>
            <person name="Anderson E."/>
            <person name="Anderson S."/>
            <person name="Arachi H."/>
            <person name="Azer M."/>
            <person name="Bachantsang P."/>
            <person name="Barry A."/>
            <person name="Bayul T."/>
            <person name="Berlin A."/>
            <person name="Bessette D."/>
            <person name="Bloom T."/>
            <person name="Bloom T."/>
            <person name="Boguslavskiy L."/>
            <person name="Bonnet C."/>
            <person name="Boukhgalter B."/>
            <person name="Bourzgui I."/>
            <person name="Brown A."/>
            <person name="Cahill P."/>
            <person name="Channer S."/>
            <person name="Cheshatsang Y."/>
            <person name="Chuda L."/>
            <person name="Citroen M."/>
            <person name="Collymore A."/>
            <person name="Cooke P."/>
            <person name="Costello M."/>
            <person name="D'Aco K."/>
            <person name="Daza R."/>
            <person name="De Haan G."/>
            <person name="DeGray S."/>
            <person name="DeMaso C."/>
            <person name="Dhargay N."/>
            <person name="Dooley K."/>
            <person name="Dooley E."/>
            <person name="Doricent M."/>
            <person name="Dorje P."/>
            <person name="Dorjee K."/>
            <person name="Dupes A."/>
            <person name="Elong R."/>
            <person name="Falk J."/>
            <person name="Farina A."/>
            <person name="Faro S."/>
            <person name="Ferguson D."/>
            <person name="Fisher S."/>
            <person name="Foley C.D."/>
            <person name="Franke A."/>
            <person name="Friedrich D."/>
            <person name="Gadbois L."/>
            <person name="Gearin G."/>
            <person name="Gearin C.R."/>
            <person name="Giannoukos G."/>
            <person name="Goode T."/>
            <person name="Graham J."/>
            <person name="Grandbois E."/>
            <person name="Grewal S."/>
            <person name="Gyaltsen K."/>
            <person name="Hafez N."/>
            <person name="Hagos B."/>
            <person name="Hall J."/>
            <person name="Henson C."/>
            <person name="Hollinger A."/>
            <person name="Honan T."/>
            <person name="Huard M.D."/>
            <person name="Hughes L."/>
            <person name="Hurhula B."/>
            <person name="Husby M.E."/>
            <person name="Kamat A."/>
            <person name="Kanga B."/>
            <person name="Kashin S."/>
            <person name="Khazanovich D."/>
            <person name="Kisner P."/>
            <person name="Lance K."/>
            <person name="Lara M."/>
            <person name="Lee W."/>
            <person name="Lennon N."/>
            <person name="Letendre F."/>
            <person name="LeVine R."/>
            <person name="Lipovsky A."/>
            <person name="Liu X."/>
            <person name="Liu J."/>
            <person name="Liu S."/>
            <person name="Lokyitsang T."/>
            <person name="Lokyitsang Y."/>
            <person name="Lubonja R."/>
            <person name="Lui A."/>
            <person name="MacDonald P."/>
            <person name="Magnisalis V."/>
            <person name="Maru K."/>
            <person name="Matthews C."/>
            <person name="McCusker W."/>
            <person name="McDonough S."/>
            <person name="Mehta T."/>
            <person name="Meldrim J."/>
            <person name="Meneus L."/>
            <person name="Mihai O."/>
            <person name="Mihalev A."/>
            <person name="Mihova T."/>
            <person name="Mittelman R."/>
            <person name="Mlenga V."/>
            <person name="Montmayeur A."/>
            <person name="Mulrain L."/>
            <person name="Navidi A."/>
            <person name="Naylor J."/>
            <person name="Negash T."/>
            <person name="Nguyen T."/>
            <person name="Nguyen N."/>
            <person name="Nicol R."/>
            <person name="Norbu C."/>
            <person name="Norbu N."/>
            <person name="Novod N."/>
            <person name="O'Neill B."/>
            <person name="Osman S."/>
            <person name="Markiewicz E."/>
            <person name="Oyono O.L."/>
            <person name="Patti C."/>
            <person name="Phunkhang P."/>
            <person name="Pierre F."/>
            <person name="Priest M."/>
            <person name="Raghuraman S."/>
            <person name="Rege F."/>
            <person name="Reyes R."/>
            <person name="Rise C."/>
            <person name="Rogov P."/>
            <person name="Ross K."/>
            <person name="Ryan E."/>
            <person name="Settipalli S."/>
            <person name="Shea T."/>
            <person name="Sherpa N."/>
            <person name="Shi L."/>
            <person name="Shih D."/>
            <person name="Sparrow T."/>
            <person name="Spaulding J."/>
            <person name="Stalker J."/>
            <person name="Stange-Thomann N."/>
            <person name="Stavropoulos S."/>
            <person name="Stone C."/>
            <person name="Strader C."/>
            <person name="Tesfaye S."/>
            <person name="Thomson T."/>
            <person name="Thoulutsang Y."/>
            <person name="Thoulutsang D."/>
            <person name="Topham K."/>
            <person name="Topping I."/>
            <person name="Tsamla T."/>
            <person name="Vassiliev H."/>
            <person name="Vo A."/>
            <person name="Wangchuk T."/>
            <person name="Wangdi T."/>
            <person name="Weiand M."/>
            <person name="Wilkinson J."/>
            <person name="Wilson A."/>
            <person name="Yadav S."/>
            <person name="Young G."/>
            <person name="Yu Q."/>
            <person name="Zembek L."/>
            <person name="Zhong D."/>
            <person name="Zimmer A."/>
            <person name="Zwirko Z."/>
            <person name="Jaffe D.B."/>
            <person name="Alvarez P."/>
            <person name="Brockman W."/>
            <person name="Butler J."/>
            <person name="Chin C."/>
            <person name="Gnerre S."/>
            <person name="MacCallum I."/>
            <person name="Graves J.A."/>
            <person name="Ponting C.P."/>
            <person name="Breen M."/>
            <person name="Samollow P.B."/>
            <person name="Lander E.S."/>
            <person name="Lindblad-Toh K."/>
        </authorList>
    </citation>
    <scope>NUCLEOTIDE SEQUENCE [LARGE SCALE GENOMIC DNA]</scope>
</reference>
<feature type="compositionally biased region" description="Acidic residues" evidence="3">
    <location>
        <begin position="476"/>
        <end position="487"/>
    </location>
</feature>
<dbReference type="Pfam" id="PF07714">
    <property type="entry name" value="PK_Tyr_Ser-Thr"/>
    <property type="match status" value="1"/>
</dbReference>
<reference evidence="5" key="3">
    <citation type="submission" date="2025-09" db="UniProtKB">
        <authorList>
            <consortium name="Ensembl"/>
        </authorList>
    </citation>
    <scope>IDENTIFICATION</scope>
</reference>
<dbReference type="SMART" id="SM00220">
    <property type="entry name" value="S_TKc"/>
    <property type="match status" value="1"/>
</dbReference>
<dbReference type="GO" id="GO:0005524">
    <property type="term" value="F:ATP binding"/>
    <property type="evidence" value="ECO:0007669"/>
    <property type="project" value="InterPro"/>
</dbReference>
<dbReference type="InterPro" id="IPR011009">
    <property type="entry name" value="Kinase-like_dom_sf"/>
</dbReference>
<dbReference type="GO" id="GO:0004672">
    <property type="term" value="F:protein kinase activity"/>
    <property type="evidence" value="ECO:0007669"/>
    <property type="project" value="InterPro"/>
</dbReference>
<sequence>MGSENSALKSYTLQEPPFSLPAGLAVYPAVLQDGKLASVFVYKRENEDKVNKAAKHLKTLRHPCLLRFLSCTVDTNGIHLVTERVQPLDVALETLSAAELCAGIYDVLLALIFLHDRGNLTHNNVCLSSVFVSEDGHWKLGGMETVCKVSEATPEFLRSIQSLRDQGSVPPEEMSAEFRILPEKNGHARDAYSFGIMVENLLTILGEQVSADSLLGFQQTLRATLLNPDPEGRPALCTLLSHDFFRNDFLEIVNFLKSLTLKSEEEKTEFFKFLLDRVSGLSQELIASRLVPLLLNQLVFAEPVAVKSFLPHLLGPKKDKQGEKRTGCLLSPALFQARVIPVLLKLFEVHEEHVRMVLLSHIDAYAKYFTQEQLKKVILPQVLLGLRDTNDSIVAITLHSLAVLVSLLGPEVVVGGERTKIFKRTAPSFTKIADLSLEGEEAPQPVQLSVNGVPPMRSALGGGTNFPSNSKKSGEEWPDWSEPEEPSENQMVDIQIWPVESWDTPRPQFTNLTLEETWDGFEPTDTNTSTGNDPSPARPNNTREQKQDSVVLPLAKKETKPLKVNPSQKADLPESLEDLKQIKLPQERPPKAPSEFGLGEEYTIQVKRKPIQDPELDWFADMIPEIKPSEAFLILPELRTDRVVSKEDASTTLQFSSKFAAAEATEGEAEGWGEEEELNWEEDDSSW</sequence>
<dbReference type="GO" id="GO:0008104">
    <property type="term" value="P:intracellular protein localization"/>
    <property type="evidence" value="ECO:0007669"/>
    <property type="project" value="Ensembl"/>
</dbReference>
<feature type="domain" description="Protein kinase" evidence="4">
    <location>
        <begin position="1"/>
        <end position="245"/>
    </location>
</feature>
<dbReference type="FunCoup" id="F6TCQ0">
    <property type="interactions" value="1630"/>
</dbReference>
<dbReference type="InterPro" id="IPR016024">
    <property type="entry name" value="ARM-type_fold"/>
</dbReference>
<dbReference type="STRING" id="13616.ENSMODP00000036544"/>
<protein>
    <submittedName>
        <fullName evidence="5">SCY1 like pseudokinase 3</fullName>
    </submittedName>
</protein>
<dbReference type="InterPro" id="IPR000719">
    <property type="entry name" value="Prot_kinase_dom"/>
</dbReference>
<proteinExistence type="inferred from homology"/>
<evidence type="ECO:0000259" key="4">
    <source>
        <dbReference type="PROSITE" id="PS50011"/>
    </source>
</evidence>
<dbReference type="GeneID" id="100014727"/>
<feature type="compositionally biased region" description="Acidic residues" evidence="3">
    <location>
        <begin position="665"/>
        <end position="687"/>
    </location>
</feature>
<dbReference type="CTD" id="57147"/>
<dbReference type="InterPro" id="IPR001245">
    <property type="entry name" value="Ser-Thr/Tyr_kinase_cat_dom"/>
</dbReference>
<dbReference type="GO" id="GO:0021522">
    <property type="term" value="P:spinal cord motor neuron differentiation"/>
    <property type="evidence" value="ECO:0007669"/>
    <property type="project" value="Ensembl"/>
</dbReference>
<dbReference type="GO" id="GO:0048666">
    <property type="term" value="P:neuron development"/>
    <property type="evidence" value="ECO:0007669"/>
    <property type="project" value="Ensembl"/>
</dbReference>
<evidence type="ECO:0000256" key="2">
    <source>
        <dbReference type="PROSITE-ProRule" id="PRU00103"/>
    </source>
</evidence>
<dbReference type="PANTHER" id="PTHR12984">
    <property type="entry name" value="SCY1-RELATED S/T PROTEIN KINASE-LIKE"/>
    <property type="match status" value="1"/>
</dbReference>
<dbReference type="GO" id="GO:0042802">
    <property type="term" value="F:identical protein binding"/>
    <property type="evidence" value="ECO:0007669"/>
    <property type="project" value="Ensembl"/>
</dbReference>
<comment type="similarity">
    <text evidence="1">Belongs to the protein kinase superfamily.</text>
</comment>
<reference evidence="5" key="2">
    <citation type="submission" date="2025-08" db="UniProtKB">
        <authorList>
            <consortium name="Ensembl"/>
        </authorList>
    </citation>
    <scope>IDENTIFICATION</scope>
</reference>
<dbReference type="Ensembl" id="ENSMODT00000038136.3">
    <property type="protein sequence ID" value="ENSMODP00000036544.2"/>
    <property type="gene ID" value="ENSMODG00000003449.4"/>
</dbReference>
<dbReference type="GeneTree" id="ENSGT00930000151043"/>
<dbReference type="Proteomes" id="UP000002280">
    <property type="component" value="Chromosome 2"/>
</dbReference>
<feature type="region of interest" description="Disordered" evidence="3">
    <location>
        <begin position="657"/>
        <end position="687"/>
    </location>
</feature>
<dbReference type="GO" id="GO:0030027">
    <property type="term" value="C:lamellipodium"/>
    <property type="evidence" value="ECO:0007669"/>
    <property type="project" value="Ensembl"/>
</dbReference>
<dbReference type="HOGENOM" id="CLU_015864_0_0_1"/>
<dbReference type="Bgee" id="ENSMODG00000003449">
    <property type="expression patterns" value="Expressed in extraembryonic membrane and 19 other cell types or tissues"/>
</dbReference>
<dbReference type="OMA" id="HDPELDW"/>
<dbReference type="GO" id="GO:0005783">
    <property type="term" value="C:endoplasmic reticulum"/>
    <property type="evidence" value="ECO:0007669"/>
    <property type="project" value="Ensembl"/>
</dbReference>
<dbReference type="GO" id="GO:0006954">
    <property type="term" value="P:inflammatory response"/>
    <property type="evidence" value="ECO:0007669"/>
    <property type="project" value="Ensembl"/>
</dbReference>
<dbReference type="GO" id="GO:0005829">
    <property type="term" value="C:cytosol"/>
    <property type="evidence" value="ECO:0007669"/>
    <property type="project" value="Ensembl"/>
</dbReference>
<evidence type="ECO:0000313" key="6">
    <source>
        <dbReference type="Proteomes" id="UP000002280"/>
    </source>
</evidence>
<dbReference type="eggNOG" id="KOG1243">
    <property type="taxonomic scope" value="Eukaryota"/>
</dbReference>
<dbReference type="PANTHER" id="PTHR12984:SF15">
    <property type="entry name" value="PROTEIN-ASSOCIATING WITH THE CARBOXYL-TERMINAL DOMAIN OF EZRIN"/>
    <property type="match status" value="1"/>
</dbReference>
<dbReference type="OrthoDB" id="9942861at2759"/>
<evidence type="ECO:0000256" key="3">
    <source>
        <dbReference type="SAM" id="MobiDB-lite"/>
    </source>
</evidence>
<dbReference type="GO" id="GO:0000139">
    <property type="term" value="C:Golgi membrane"/>
    <property type="evidence" value="ECO:0007669"/>
    <property type="project" value="Ensembl"/>
</dbReference>
<dbReference type="InterPro" id="IPR051177">
    <property type="entry name" value="CIK-Related_Protein"/>
</dbReference>
<dbReference type="InParanoid" id="F6TCQ0"/>
<feature type="compositionally biased region" description="Basic and acidic residues" evidence="3">
    <location>
        <begin position="577"/>
        <end position="590"/>
    </location>
</feature>
<gene>
    <name evidence="5" type="primary">SCYL3</name>
</gene>
<evidence type="ECO:0000256" key="1">
    <source>
        <dbReference type="ARBA" id="ARBA00038349"/>
    </source>
</evidence>
<dbReference type="Gene3D" id="3.30.200.20">
    <property type="entry name" value="Phosphorylase Kinase, domain 1"/>
    <property type="match status" value="1"/>
</dbReference>
<dbReference type="AlphaFoldDB" id="F6TCQ0"/>
<keyword evidence="6" id="KW-1185">Reference proteome</keyword>
<dbReference type="SUPFAM" id="SSF48371">
    <property type="entry name" value="ARM repeat"/>
    <property type="match status" value="1"/>
</dbReference>
<accession>F6TCQ0</accession>
<feature type="repeat" description="HEAT" evidence="2">
    <location>
        <begin position="339"/>
        <end position="376"/>
    </location>
</feature>
<dbReference type="PROSITE" id="PS50077">
    <property type="entry name" value="HEAT_REPEAT"/>
    <property type="match status" value="1"/>
</dbReference>
<dbReference type="Gene3D" id="1.25.10.10">
    <property type="entry name" value="Leucine-rich Repeat Variant"/>
    <property type="match status" value="1"/>
</dbReference>
<dbReference type="PROSITE" id="PS50011">
    <property type="entry name" value="PROTEIN_KINASE_DOM"/>
    <property type="match status" value="1"/>
</dbReference>
<dbReference type="Gene3D" id="1.10.510.10">
    <property type="entry name" value="Transferase(Phosphotransferase) domain 1"/>
    <property type="match status" value="1"/>
</dbReference>
<dbReference type="KEGG" id="mdo:100014727"/>
<organism evidence="5 6">
    <name type="scientific">Monodelphis domestica</name>
    <name type="common">Gray short-tailed opossum</name>
    <dbReference type="NCBI Taxonomy" id="13616"/>
    <lineage>
        <taxon>Eukaryota</taxon>
        <taxon>Metazoa</taxon>
        <taxon>Chordata</taxon>
        <taxon>Craniata</taxon>
        <taxon>Vertebrata</taxon>
        <taxon>Euteleostomi</taxon>
        <taxon>Mammalia</taxon>
        <taxon>Metatheria</taxon>
        <taxon>Didelphimorphia</taxon>
        <taxon>Didelphidae</taxon>
        <taxon>Monodelphis</taxon>
    </lineage>
</organism>
<feature type="compositionally biased region" description="Polar residues" evidence="3">
    <location>
        <begin position="524"/>
        <end position="540"/>
    </location>
</feature>
<dbReference type="SUPFAM" id="SSF56112">
    <property type="entry name" value="Protein kinase-like (PK-like)"/>
    <property type="match status" value="1"/>
</dbReference>
<feature type="region of interest" description="Disordered" evidence="3">
    <location>
        <begin position="516"/>
        <end position="597"/>
    </location>
</feature>
<name>F6TCQ0_MONDO</name>
<feature type="region of interest" description="Disordered" evidence="3">
    <location>
        <begin position="452"/>
        <end position="488"/>
    </location>
</feature>
<evidence type="ECO:0000313" key="5">
    <source>
        <dbReference type="Ensembl" id="ENSMODP00000036544.2"/>
    </source>
</evidence>
<dbReference type="InterPro" id="IPR011989">
    <property type="entry name" value="ARM-like"/>
</dbReference>
<dbReference type="InterPro" id="IPR021133">
    <property type="entry name" value="HEAT_type_2"/>
</dbReference>